<proteinExistence type="predicted"/>
<name>A0A2X2L859_SPHMU</name>
<evidence type="ECO:0000313" key="1">
    <source>
        <dbReference type="EMBL" id="SPZ85430.1"/>
    </source>
</evidence>
<evidence type="ECO:0000313" key="2">
    <source>
        <dbReference type="Proteomes" id="UP000251241"/>
    </source>
</evidence>
<dbReference type="EMBL" id="UAUU01000008">
    <property type="protein sequence ID" value="SPZ85430.1"/>
    <property type="molecule type" value="Genomic_DNA"/>
</dbReference>
<sequence>MKILADKVALVTGAGSGSDWLLHWLMVKKEQRSLSRISMSKRAKKQ</sequence>
<accession>A0A2X2L859</accession>
<dbReference type="AlphaFoldDB" id="A0A2X2L859"/>
<reference evidence="1 2" key="1">
    <citation type="submission" date="2018-06" db="EMBL/GenBank/DDBJ databases">
        <authorList>
            <consortium name="Pathogen Informatics"/>
            <person name="Doyle S."/>
        </authorList>
    </citation>
    <scope>NUCLEOTIDE SEQUENCE [LARGE SCALE GENOMIC DNA]</scope>
    <source>
        <strain evidence="1 2">NCTC11343</strain>
    </source>
</reference>
<gene>
    <name evidence="1" type="ORF">NCTC11343_01992</name>
</gene>
<dbReference type="Proteomes" id="UP000251241">
    <property type="component" value="Unassembled WGS sequence"/>
</dbReference>
<protein>
    <submittedName>
        <fullName evidence="1">Uncharacterized protein</fullName>
    </submittedName>
</protein>
<organism evidence="1 2">
    <name type="scientific">Sphingobacterium multivorum</name>
    <dbReference type="NCBI Taxonomy" id="28454"/>
    <lineage>
        <taxon>Bacteria</taxon>
        <taxon>Pseudomonadati</taxon>
        <taxon>Bacteroidota</taxon>
        <taxon>Sphingobacteriia</taxon>
        <taxon>Sphingobacteriales</taxon>
        <taxon>Sphingobacteriaceae</taxon>
        <taxon>Sphingobacterium</taxon>
    </lineage>
</organism>